<feature type="signal peptide" evidence="1">
    <location>
        <begin position="1"/>
        <end position="18"/>
    </location>
</feature>
<accession>A0ABT7AL62</accession>
<dbReference type="PANTHER" id="PTHR34406">
    <property type="entry name" value="PROTEIN YCEI"/>
    <property type="match status" value="1"/>
</dbReference>
<dbReference type="Proteomes" id="UP001321492">
    <property type="component" value="Unassembled WGS sequence"/>
</dbReference>
<dbReference type="Gene3D" id="2.40.128.110">
    <property type="entry name" value="Lipid/polyisoprenoid-binding, YceI-like"/>
    <property type="match status" value="1"/>
</dbReference>
<dbReference type="SUPFAM" id="SSF101874">
    <property type="entry name" value="YceI-like"/>
    <property type="match status" value="1"/>
</dbReference>
<keyword evidence="4" id="KW-1185">Reference proteome</keyword>
<dbReference type="Pfam" id="PF04264">
    <property type="entry name" value="YceI"/>
    <property type="match status" value="1"/>
</dbReference>
<comment type="caution">
    <text evidence="3">The sequence shown here is derived from an EMBL/GenBank/DDBJ whole genome shotgun (WGS) entry which is preliminary data.</text>
</comment>
<dbReference type="SMART" id="SM00867">
    <property type="entry name" value="YceI"/>
    <property type="match status" value="1"/>
</dbReference>
<evidence type="ECO:0000256" key="1">
    <source>
        <dbReference type="SAM" id="SignalP"/>
    </source>
</evidence>
<dbReference type="RefSeq" id="WP_283742127.1">
    <property type="nucleotide sequence ID" value="NZ_JASJEV010000018.1"/>
</dbReference>
<feature type="domain" description="Lipid/polyisoprenoid-binding YceI-like" evidence="2">
    <location>
        <begin position="26"/>
        <end position="187"/>
    </location>
</feature>
<dbReference type="InterPro" id="IPR036761">
    <property type="entry name" value="TTHA0802/YceI-like_sf"/>
</dbReference>
<feature type="chain" id="PRO_5046981128" evidence="1">
    <location>
        <begin position="19"/>
        <end position="189"/>
    </location>
</feature>
<proteinExistence type="predicted"/>
<sequence length="189" mass="20325">MPRLVGCLALLVSLLGFAAAAGARTVFVIDPSRTHVGFEIAATGFPVTRGEFRSFEGRLTVDFDVPARSRVAFKVAAASLDTQSRSLDDYIKSPVFLDAAKYPTISFSSTAVEKLDERTVRVTGDMTLLGVTRPATFTVTVERRGRGGRQILGFLAKGTIHRSEFGMISGQPLVSDVVAIWVATEAQAE</sequence>
<dbReference type="EMBL" id="JASJEV010000018">
    <property type="protein sequence ID" value="MDJ1160126.1"/>
    <property type="molecule type" value="Genomic_DNA"/>
</dbReference>
<dbReference type="PANTHER" id="PTHR34406:SF1">
    <property type="entry name" value="PROTEIN YCEI"/>
    <property type="match status" value="1"/>
</dbReference>
<evidence type="ECO:0000313" key="3">
    <source>
        <dbReference type="EMBL" id="MDJ1160126.1"/>
    </source>
</evidence>
<name>A0ABT7AL62_9HYPH</name>
<organism evidence="3 4">
    <name type="scientific">Chelatococcus albus</name>
    <dbReference type="NCBI Taxonomy" id="3047466"/>
    <lineage>
        <taxon>Bacteria</taxon>
        <taxon>Pseudomonadati</taxon>
        <taxon>Pseudomonadota</taxon>
        <taxon>Alphaproteobacteria</taxon>
        <taxon>Hyphomicrobiales</taxon>
        <taxon>Chelatococcaceae</taxon>
        <taxon>Chelatococcus</taxon>
    </lineage>
</organism>
<keyword evidence="1" id="KW-0732">Signal</keyword>
<gene>
    <name evidence="3" type="ORF">QNA08_18090</name>
</gene>
<reference evidence="3 4" key="1">
    <citation type="submission" date="2023-05" db="EMBL/GenBank/DDBJ databases">
        <title>Chelatococcus sp. nov., a moderately thermophilic bacterium isolated from hot spring microbial mat.</title>
        <authorList>
            <person name="Hu C.-J."/>
            <person name="Li W.-J."/>
        </authorList>
    </citation>
    <scope>NUCLEOTIDE SEQUENCE [LARGE SCALE GENOMIC DNA]</scope>
    <source>
        <strain evidence="3 4">SYSU G07232</strain>
    </source>
</reference>
<dbReference type="InterPro" id="IPR007372">
    <property type="entry name" value="Lipid/polyisoprenoid-bd_YceI"/>
</dbReference>
<evidence type="ECO:0000259" key="2">
    <source>
        <dbReference type="SMART" id="SM00867"/>
    </source>
</evidence>
<evidence type="ECO:0000313" key="4">
    <source>
        <dbReference type="Proteomes" id="UP001321492"/>
    </source>
</evidence>
<protein>
    <submittedName>
        <fullName evidence="3">YceI family protein</fullName>
    </submittedName>
</protein>